<dbReference type="EMBL" id="FNUG01000018">
    <property type="protein sequence ID" value="SEF13156.1"/>
    <property type="molecule type" value="Genomic_DNA"/>
</dbReference>
<dbReference type="OrthoDB" id="9789875at2"/>
<gene>
    <name evidence="2" type="ORF">SAMN04488034_1183</name>
</gene>
<organism evidence="2 3">
    <name type="scientific">Salinimicrobium catena</name>
    <dbReference type="NCBI Taxonomy" id="390640"/>
    <lineage>
        <taxon>Bacteria</taxon>
        <taxon>Pseudomonadati</taxon>
        <taxon>Bacteroidota</taxon>
        <taxon>Flavobacteriia</taxon>
        <taxon>Flavobacteriales</taxon>
        <taxon>Flavobacteriaceae</taxon>
        <taxon>Salinimicrobium</taxon>
    </lineage>
</organism>
<sequence>MKEELKENLKNAVARAEHLLSMAKFNFKDRFNLLEPIKIFPFYGFGNEHYVFIKGRVLENEKVKQKDPEGSDWQHLKDTYKRFETDEIPKIKVKASFAGREQEMQTDEEGFFEFEFNFDAPIDYNKHGKKVKLELLETKTDEDETETEGVIFVPDKDTEFGIISDIDDTVMVSRISDLLARLKLSLFDDASERTPFPGIAAFLRALQKGKDEKGVNPLFFVSGSEWNLYDLLINFFKYHDIPEGPLFLKNKGIGSEEGRIETKGSAHKIERIRHVLDNYPHLKFICIGDSGEKDPETYYEILKEYPSQIIGIYIRDVTPDERDKEVKEIKKKVEAMGAEMLLLEETYTAAKHALKMNWISEDQLEDIKRECEKDSKK</sequence>
<dbReference type="AlphaFoldDB" id="A0A1H5PHE5"/>
<dbReference type="InterPro" id="IPR052935">
    <property type="entry name" value="Mg2+_PAP"/>
</dbReference>
<keyword evidence="3" id="KW-1185">Reference proteome</keyword>
<dbReference type="PANTHER" id="PTHR28208:SF3">
    <property type="entry name" value="PHOSPHATIDATE PHOSPHATASE APP1"/>
    <property type="match status" value="1"/>
</dbReference>
<evidence type="ECO:0000259" key="1">
    <source>
        <dbReference type="Pfam" id="PF09949"/>
    </source>
</evidence>
<name>A0A1H5PHE5_9FLAO</name>
<protein>
    <submittedName>
        <fullName evidence="2">Phosphatidate phosphatase APP1</fullName>
    </submittedName>
</protein>
<dbReference type="InterPro" id="IPR019236">
    <property type="entry name" value="APP1_cat"/>
</dbReference>
<dbReference type="RefSeq" id="WP_093114494.1">
    <property type="nucleotide sequence ID" value="NZ_FNGG01000019.1"/>
</dbReference>
<dbReference type="Proteomes" id="UP000199448">
    <property type="component" value="Unassembled WGS sequence"/>
</dbReference>
<evidence type="ECO:0000313" key="3">
    <source>
        <dbReference type="Proteomes" id="UP000199448"/>
    </source>
</evidence>
<dbReference type="Pfam" id="PF09949">
    <property type="entry name" value="APP1_cat"/>
    <property type="match status" value="1"/>
</dbReference>
<proteinExistence type="predicted"/>
<dbReference type="PANTHER" id="PTHR28208">
    <property type="entry name" value="PHOSPHATIDATE PHOSPHATASE APP1"/>
    <property type="match status" value="1"/>
</dbReference>
<feature type="domain" description="Phosphatidate phosphatase APP1 catalytic" evidence="1">
    <location>
        <begin position="160"/>
        <end position="316"/>
    </location>
</feature>
<accession>A0A1H5PHE5</accession>
<evidence type="ECO:0000313" key="2">
    <source>
        <dbReference type="EMBL" id="SEF13156.1"/>
    </source>
</evidence>
<reference evidence="2 3" key="1">
    <citation type="submission" date="2016-10" db="EMBL/GenBank/DDBJ databases">
        <authorList>
            <person name="de Groot N.N."/>
        </authorList>
    </citation>
    <scope>NUCLEOTIDE SEQUENCE [LARGE SCALE GENOMIC DNA]</scope>
    <source>
        <strain evidence="2 3">DSM 23553</strain>
    </source>
</reference>
<dbReference type="GO" id="GO:0008195">
    <property type="term" value="F:phosphatidate phosphatase activity"/>
    <property type="evidence" value="ECO:0007669"/>
    <property type="project" value="InterPro"/>
</dbReference>